<protein>
    <submittedName>
        <fullName evidence="2">C2 toxin, component II</fullName>
    </submittedName>
</protein>
<dbReference type="Pfam" id="PF07691">
    <property type="entry name" value="PA14"/>
    <property type="match status" value="1"/>
</dbReference>
<keyword evidence="2" id="KW-0614">Plasmid</keyword>
<dbReference type="Pfam" id="PF03495">
    <property type="entry name" value="Binary_toxB"/>
    <property type="match status" value="1"/>
</dbReference>
<dbReference type="InterPro" id="IPR027439">
    <property type="entry name" value="PA_heptamer_dom"/>
</dbReference>
<dbReference type="InterPro" id="IPR037524">
    <property type="entry name" value="PA14/GLEYA"/>
</dbReference>
<evidence type="ECO:0000313" key="2">
    <source>
        <dbReference type="EMBL" id="ACT33591.1"/>
    </source>
</evidence>
<dbReference type="SUPFAM" id="SSF56988">
    <property type="entry name" value="Anthrax protective antigen"/>
    <property type="match status" value="2"/>
</dbReference>
<dbReference type="Gene3D" id="3.90.182.10">
    <property type="entry name" value="Toxin - Anthrax Protective Antigen,domain 1"/>
    <property type="match status" value="1"/>
</dbReference>
<evidence type="ECO:0000259" key="1">
    <source>
        <dbReference type="PROSITE" id="PS51820"/>
    </source>
</evidence>
<sequence length="962" mass="107038">MLVSKIENSVKDSNKNYFTINGLMGYYFENDFFNLSIISPTLDGNLTFSKEDINSILGNKSIKSARWIGLIKPSITGEYVLSTNSSNCRIELNGEIFNLSLNTSNTVNLIKGNVYDIRIEQLMSENQLLKNYEGIKLYWETSDIIKEIIPSEVLLKPNYSNTNEKSKFIPNNTLFSNAKLKANANRDTDRDGIPDEWEINGYTVMNQKAVAWDDKFAANGYKKYVSNPFKPCTANDPYTDFEKVSGQIDPSVSMVARDPMISAYPIVGVQMERLVVSKSETITGDSTKSMSKSTSHSSTNINTVGAEVSGSLQLAGGIFPVFSMSASANYSHTWQNTSTVDDTTGESFSQGLSINTGESAYINPNIRYYNTGTAPVYNVTPTTTIVIDKQSVATIKGQESLIGDYLNPGGTYPIIGEPPMALNTMDQFSSRLIPINYNQLKSIDNGGTVMLSTSQFTGNFAKYNSNGNLVTDGNNWGPYLGTIKSTTASLTLSFSGQTTQVAVVAPNFSDPEDKTPKLTLEQALVKAFALEKKNGKFYFHGLEISKNEKIQVFLDSNTNNDFENQLKNTADKDIMHCIIKRNMNILVKVITFKENISSINIYINPNIRYYNTGTAPVYNVTPTTTIVIDKQSVATIKGQESLIGDYLNPGGTYPIIGEPPMALNTMDQFSSRLIPINYNQLKSIDNGGTVMLSTSQFTGNFAKYNSNGNLVTDGNNWGPYLGTIKSTTASLTLSFSGQTTQVAVVAPNFSDPEDKTPKLTLEQALVKAFALEKKNGKFYFHGLEISKNEKIQVFLDSNTNNDFENQLKNTADKDIMHCIIKRNMNILVKVITFKENISSINIINDTNFGVQSMTGLSNRSKGQDGIYRAATTAFSFKSKELKYPEGRYRMRFVIQSYEPFTCNFKLFNNLIYSSSFDKGYYDEFFYFYYNGSKSFFNISCDIINSINRLSGVFLIELDKLII</sequence>
<dbReference type="Gene3D" id="2.60.120.240">
    <property type="entry name" value="Protective antigen, heptamerisation domain"/>
    <property type="match status" value="2"/>
</dbReference>
<evidence type="ECO:0000313" key="3">
    <source>
        <dbReference type="Proteomes" id="UP000006160"/>
    </source>
</evidence>
<dbReference type="Pfam" id="PF17476">
    <property type="entry name" value="Binary_toxB_3"/>
    <property type="match status" value="2"/>
</dbReference>
<dbReference type="GO" id="GO:0051260">
    <property type="term" value="P:protein homooligomerization"/>
    <property type="evidence" value="ECO:0007669"/>
    <property type="project" value="InterPro"/>
</dbReference>
<dbReference type="Pfam" id="PF17475">
    <property type="entry name" value="Binary_toxB_2"/>
    <property type="match status" value="2"/>
</dbReference>
<dbReference type="GO" id="GO:0005576">
    <property type="term" value="C:extracellular region"/>
    <property type="evidence" value="ECO:0007669"/>
    <property type="project" value="InterPro"/>
</dbReference>
<dbReference type="SMART" id="SM00758">
    <property type="entry name" value="PA14"/>
    <property type="match status" value="1"/>
</dbReference>
<dbReference type="InterPro" id="IPR035088">
    <property type="entry name" value="PA_Ca-bd"/>
</dbReference>
<dbReference type="Gene3D" id="3.10.20.110">
    <property type="match status" value="2"/>
</dbReference>
<organism evidence="2 3">
    <name type="scientific">Clostridium botulinum D str. 1873</name>
    <dbReference type="NCBI Taxonomy" id="592027"/>
    <lineage>
        <taxon>Bacteria</taxon>
        <taxon>Bacillati</taxon>
        <taxon>Bacillota</taxon>
        <taxon>Clostridia</taxon>
        <taxon>Eubacteriales</taxon>
        <taxon>Clostridiaceae</taxon>
        <taxon>Clostridium</taxon>
    </lineage>
</organism>
<accession>A0A9N7AL22</accession>
<gene>
    <name evidence="2" type="ORF">CLG_0130</name>
</gene>
<dbReference type="PRINTS" id="PR01391">
    <property type="entry name" value="BINARYTOXINB"/>
</dbReference>
<dbReference type="InterPro" id="IPR037149">
    <property type="entry name" value="PA_heptamer_dom_sf"/>
</dbReference>
<dbReference type="InterPro" id="IPR003896">
    <property type="entry name" value="Bacterial_exotoxin_B"/>
</dbReference>
<dbReference type="EMBL" id="CP001659">
    <property type="protein sequence ID" value="ACT33591.1"/>
    <property type="molecule type" value="Genomic_DNA"/>
</dbReference>
<feature type="domain" description="PA14" evidence="1">
    <location>
        <begin position="18"/>
        <end position="153"/>
    </location>
</feature>
<dbReference type="Proteomes" id="UP000006160">
    <property type="component" value="Plasmid pCLG1"/>
</dbReference>
<reference evidence="2 3" key="1">
    <citation type="submission" date="2009-06" db="EMBL/GenBank/DDBJ databases">
        <authorList>
            <person name="Shrivastava S."/>
            <person name="Brinkac L.B."/>
            <person name="Brown J.L."/>
            <person name="Bruce D.B."/>
            <person name="Detter C."/>
            <person name="Green L.D."/>
            <person name="Munk C.A."/>
            <person name="Rogers Y.C."/>
            <person name="Tapia R."/>
            <person name="Saunders E.S."/>
            <person name="Sims D.R."/>
            <person name="Smith L.A."/>
            <person name="Smith T.J."/>
            <person name="Sutton G."/>
            <person name="Brettin T."/>
        </authorList>
    </citation>
    <scope>NUCLEOTIDE SEQUENCE [LARGE SCALE GENOMIC DNA]</scope>
    <source>
        <strain evidence="3">D str. 1873</strain>
        <plasmid evidence="2 3">pCLG1</plasmid>
    </source>
</reference>
<name>A0A9N7AL22_CLOBO</name>
<dbReference type="PROSITE" id="PS51820">
    <property type="entry name" value="PA14"/>
    <property type="match status" value="1"/>
</dbReference>
<proteinExistence type="predicted"/>
<dbReference type="AlphaFoldDB" id="A0A9N7AL22"/>
<dbReference type="InterPro" id="IPR011658">
    <property type="entry name" value="PA14_dom"/>
</dbReference>
<geneLocation type="plasmid" evidence="2 3">
    <name>pCLG1</name>
</geneLocation>
<dbReference type="InterPro" id="IPR035331">
    <property type="entry name" value="Binary_toxB_3"/>
</dbReference>